<dbReference type="EMBL" id="CAADFX010000056">
    <property type="protein sequence ID" value="VFK56970.1"/>
    <property type="molecule type" value="Genomic_DNA"/>
</dbReference>
<dbReference type="PANTHER" id="PTHR23132">
    <property type="entry name" value="D-ALANINE--D-ALANINE LIGASE"/>
    <property type="match status" value="1"/>
</dbReference>
<organism evidence="3">
    <name type="scientific">Candidatus Kentrum sp. TUN</name>
    <dbReference type="NCBI Taxonomy" id="2126343"/>
    <lineage>
        <taxon>Bacteria</taxon>
        <taxon>Pseudomonadati</taxon>
        <taxon>Pseudomonadota</taxon>
        <taxon>Gammaproteobacteria</taxon>
        <taxon>Candidatus Kentrum</taxon>
    </lineage>
</organism>
<name>A0A450ZT60_9GAMM</name>
<dbReference type="GO" id="GO:0005524">
    <property type="term" value="F:ATP binding"/>
    <property type="evidence" value="ECO:0007669"/>
    <property type="project" value="UniProtKB-UniRule"/>
</dbReference>
<keyword evidence="1" id="KW-0547">Nucleotide-binding</keyword>
<dbReference type="SUPFAM" id="SSF56059">
    <property type="entry name" value="Glutathione synthetase ATP-binding domain-like"/>
    <property type="match status" value="1"/>
</dbReference>
<dbReference type="GO" id="GO:0008716">
    <property type="term" value="F:D-alanine-D-alanine ligase activity"/>
    <property type="evidence" value="ECO:0007669"/>
    <property type="project" value="TreeGrafter"/>
</dbReference>
<feature type="domain" description="ATP-grasp" evidence="2">
    <location>
        <begin position="129"/>
        <end position="328"/>
    </location>
</feature>
<dbReference type="AlphaFoldDB" id="A0A450ZT60"/>
<gene>
    <name evidence="3" type="ORF">BECKTUN1418D_GA0071000_105614</name>
</gene>
<evidence type="ECO:0000259" key="2">
    <source>
        <dbReference type="PROSITE" id="PS50975"/>
    </source>
</evidence>
<keyword evidence="3" id="KW-0436">Ligase</keyword>
<accession>A0A450ZT60</accession>
<dbReference type="InterPro" id="IPR013815">
    <property type="entry name" value="ATP_grasp_subdomain_1"/>
</dbReference>
<dbReference type="Gene3D" id="3.30.470.20">
    <property type="entry name" value="ATP-grasp fold, B domain"/>
    <property type="match status" value="1"/>
</dbReference>
<dbReference type="Gene3D" id="3.30.1490.20">
    <property type="entry name" value="ATP-grasp fold, A domain"/>
    <property type="match status" value="1"/>
</dbReference>
<dbReference type="InterPro" id="IPR011761">
    <property type="entry name" value="ATP-grasp"/>
</dbReference>
<reference evidence="3" key="1">
    <citation type="submission" date="2019-02" db="EMBL/GenBank/DDBJ databases">
        <authorList>
            <person name="Gruber-Vodicka R. H."/>
            <person name="Seah K. B. B."/>
        </authorList>
    </citation>
    <scope>NUCLEOTIDE SEQUENCE</scope>
    <source>
        <strain evidence="3">BECK_BY1</strain>
    </source>
</reference>
<sequence>MITRNYQMNPKLLKAQEPSNTRILYMAPYAPDFPDFGIKPYDGDGTYPNYHFNIYKALKDIGYSVHSTSKPYAAFFSKGEVDFVFSLMNRMPFLNAEIFISSMCEFLKVPYLGAPPNIRALAEDKSLSKLAAKALDIPVPPGVVVRPKHLPGSAPFPGPYFIKDRFGSASKRITDESFCASWDIAQRRLRERVQQGRDLLLEQFAAGIDVTIPVIGNTEPFILGAVHSCSDRPRSILTEDLKVDDHLGYQVFDLGNLREPIYADVRKLCAAIGPVDYFRIDFRVEPDTAHWAFLELNICSHIGRSGAICLAAAEHGLTQGDLLEHIVEYSLLRQLRMREHYKWIL</sequence>
<dbReference type="PANTHER" id="PTHR23132:SF23">
    <property type="entry name" value="D-ALANINE--D-ALANINE LIGASE B"/>
    <property type="match status" value="1"/>
</dbReference>
<dbReference type="PROSITE" id="PS50975">
    <property type="entry name" value="ATP_GRASP"/>
    <property type="match status" value="1"/>
</dbReference>
<proteinExistence type="predicted"/>
<keyword evidence="1" id="KW-0067">ATP-binding</keyword>
<evidence type="ECO:0000313" key="3">
    <source>
        <dbReference type="EMBL" id="VFK56970.1"/>
    </source>
</evidence>
<protein>
    <submittedName>
        <fullName evidence="3">D-alanine-D-alanine ligase</fullName>
    </submittedName>
</protein>
<evidence type="ECO:0000256" key="1">
    <source>
        <dbReference type="PROSITE-ProRule" id="PRU00409"/>
    </source>
</evidence>
<dbReference type="GO" id="GO:0046872">
    <property type="term" value="F:metal ion binding"/>
    <property type="evidence" value="ECO:0007669"/>
    <property type="project" value="InterPro"/>
</dbReference>